<dbReference type="KEGG" id="dpx:DAPPUDRAFT_327790"/>
<dbReference type="PhylomeDB" id="E9HBT4"/>
<dbReference type="HOGENOM" id="CLU_1715125_0_0_1"/>
<keyword evidence="2" id="KW-1185">Reference proteome</keyword>
<evidence type="ECO:0000313" key="2">
    <source>
        <dbReference type="Proteomes" id="UP000000305"/>
    </source>
</evidence>
<reference evidence="1 2" key="1">
    <citation type="journal article" date="2011" name="Science">
        <title>The ecoresponsive genome of Daphnia pulex.</title>
        <authorList>
            <person name="Colbourne J.K."/>
            <person name="Pfrender M.E."/>
            <person name="Gilbert D."/>
            <person name="Thomas W.K."/>
            <person name="Tucker A."/>
            <person name="Oakley T.H."/>
            <person name="Tokishita S."/>
            <person name="Aerts A."/>
            <person name="Arnold G.J."/>
            <person name="Basu M.K."/>
            <person name="Bauer D.J."/>
            <person name="Caceres C.E."/>
            <person name="Carmel L."/>
            <person name="Casola C."/>
            <person name="Choi J.H."/>
            <person name="Detter J.C."/>
            <person name="Dong Q."/>
            <person name="Dusheyko S."/>
            <person name="Eads B.D."/>
            <person name="Frohlich T."/>
            <person name="Geiler-Samerotte K.A."/>
            <person name="Gerlach D."/>
            <person name="Hatcher P."/>
            <person name="Jogdeo S."/>
            <person name="Krijgsveld J."/>
            <person name="Kriventseva E.V."/>
            <person name="Kultz D."/>
            <person name="Laforsch C."/>
            <person name="Lindquist E."/>
            <person name="Lopez J."/>
            <person name="Manak J.R."/>
            <person name="Muller J."/>
            <person name="Pangilinan J."/>
            <person name="Patwardhan R.P."/>
            <person name="Pitluck S."/>
            <person name="Pritham E.J."/>
            <person name="Rechtsteiner A."/>
            <person name="Rho M."/>
            <person name="Rogozin I.B."/>
            <person name="Sakarya O."/>
            <person name="Salamov A."/>
            <person name="Schaack S."/>
            <person name="Shapiro H."/>
            <person name="Shiga Y."/>
            <person name="Skalitzky C."/>
            <person name="Smith Z."/>
            <person name="Souvorov A."/>
            <person name="Sung W."/>
            <person name="Tang Z."/>
            <person name="Tsuchiya D."/>
            <person name="Tu H."/>
            <person name="Vos H."/>
            <person name="Wang M."/>
            <person name="Wolf Y.I."/>
            <person name="Yamagata H."/>
            <person name="Yamada T."/>
            <person name="Ye Y."/>
            <person name="Shaw J.R."/>
            <person name="Andrews J."/>
            <person name="Crease T.J."/>
            <person name="Tang H."/>
            <person name="Lucas S.M."/>
            <person name="Robertson H.M."/>
            <person name="Bork P."/>
            <person name="Koonin E.V."/>
            <person name="Zdobnov E.M."/>
            <person name="Grigoriev I.V."/>
            <person name="Lynch M."/>
            <person name="Boore J.L."/>
        </authorList>
    </citation>
    <scope>NUCLEOTIDE SEQUENCE [LARGE SCALE GENOMIC DNA]</scope>
</reference>
<dbReference type="EMBL" id="GL732617">
    <property type="protein sequence ID" value="EFX70773.1"/>
    <property type="molecule type" value="Genomic_DNA"/>
</dbReference>
<gene>
    <name evidence="1" type="ORF">DAPPUDRAFT_327790</name>
</gene>
<protein>
    <submittedName>
        <fullName evidence="1">Uncharacterized protein</fullName>
    </submittedName>
</protein>
<name>E9HBT4_DAPPU</name>
<dbReference type="OrthoDB" id="3553439at2759"/>
<accession>E9HBT4</accession>
<dbReference type="InParanoid" id="E9HBT4"/>
<evidence type="ECO:0000313" key="1">
    <source>
        <dbReference type="EMBL" id="EFX70773.1"/>
    </source>
</evidence>
<dbReference type="Proteomes" id="UP000000305">
    <property type="component" value="Unassembled WGS sequence"/>
</dbReference>
<proteinExistence type="predicted"/>
<organism evidence="1 2">
    <name type="scientific">Daphnia pulex</name>
    <name type="common">Water flea</name>
    <dbReference type="NCBI Taxonomy" id="6669"/>
    <lineage>
        <taxon>Eukaryota</taxon>
        <taxon>Metazoa</taxon>
        <taxon>Ecdysozoa</taxon>
        <taxon>Arthropoda</taxon>
        <taxon>Crustacea</taxon>
        <taxon>Branchiopoda</taxon>
        <taxon>Diplostraca</taxon>
        <taxon>Cladocera</taxon>
        <taxon>Anomopoda</taxon>
        <taxon>Daphniidae</taxon>
        <taxon>Daphnia</taxon>
    </lineage>
</organism>
<dbReference type="AlphaFoldDB" id="E9HBT4"/>
<sequence>MVVTLGVTAGVVAAAYVVAKVVPAVALPGVVKVLLNAEGIATASVTYGGLTITLSALELAILGADTRNETDVTHDCWKPILRDTSTNPSNGKTFKQIIEDPRIKEVGWLVNEGQSENLPNIRLVNIRDEQFDIQYLMFPAGVLAMHAVRTDFP</sequence>